<name>A0A6A6WRW7_9PLEO</name>
<reference evidence="2" key="1">
    <citation type="journal article" date="2020" name="Stud. Mycol.">
        <title>101 Dothideomycetes genomes: a test case for predicting lifestyles and emergence of pathogens.</title>
        <authorList>
            <person name="Haridas S."/>
            <person name="Albert R."/>
            <person name="Binder M."/>
            <person name="Bloem J."/>
            <person name="Labutti K."/>
            <person name="Salamov A."/>
            <person name="Andreopoulos B."/>
            <person name="Baker S."/>
            <person name="Barry K."/>
            <person name="Bills G."/>
            <person name="Bluhm B."/>
            <person name="Cannon C."/>
            <person name="Castanera R."/>
            <person name="Culley D."/>
            <person name="Daum C."/>
            <person name="Ezra D."/>
            <person name="Gonzalez J."/>
            <person name="Henrissat B."/>
            <person name="Kuo A."/>
            <person name="Liang C."/>
            <person name="Lipzen A."/>
            <person name="Lutzoni F."/>
            <person name="Magnuson J."/>
            <person name="Mondo S."/>
            <person name="Nolan M."/>
            <person name="Ohm R."/>
            <person name="Pangilinan J."/>
            <person name="Park H.-J."/>
            <person name="Ramirez L."/>
            <person name="Alfaro M."/>
            <person name="Sun H."/>
            <person name="Tritt A."/>
            <person name="Yoshinaga Y."/>
            <person name="Zwiers L.-H."/>
            <person name="Turgeon B."/>
            <person name="Goodwin S."/>
            <person name="Spatafora J."/>
            <person name="Crous P."/>
            <person name="Grigoriev I."/>
        </authorList>
    </citation>
    <scope>NUCLEOTIDE SEQUENCE</scope>
    <source>
        <strain evidence="2">CBS 109.77</strain>
    </source>
</reference>
<proteinExistence type="predicted"/>
<evidence type="ECO:0000313" key="3">
    <source>
        <dbReference type="Proteomes" id="UP000799757"/>
    </source>
</evidence>
<feature type="region of interest" description="Disordered" evidence="1">
    <location>
        <begin position="156"/>
        <end position="232"/>
    </location>
</feature>
<dbReference type="EMBL" id="MU002398">
    <property type="protein sequence ID" value="KAF2786842.1"/>
    <property type="molecule type" value="Genomic_DNA"/>
</dbReference>
<sequence length="437" mass="49909">MRMQLEHSEPPASDDHYAGFPSHFGPDWMPTTDPDTTAALWTLVRRFNSPDIEVRTCHIKFARGPSQNLRALLELGDEHKILEDWKNLYGFLKFDDGSEEQYKSAMTTQPTFFVHVHNMLAKILLDPQYPQGWTESVLPLRLLQPLEKWPGMEITTEKVETRSNTQPSHRNSRLPVAITTINPPTRHGQATRPGQPVRQGQSVRQRQPIRQGPPAQQGPSSRHGIPIRDTFPTGVGLSTGDVLFRCAYYLDRRTLIDRPQTRSIGFHSHVNWSSVNAVFPYLTIGFTTTQDYDTDTQDRMDAFRFGARALWSQLQLRRKAMKKRGEAVETLNQDDIGHFVCIVGMNGWALYRLTAGQPPDSTSESPRPWEVTCTTTYEMEEDATEGLVDNLRYVHYWGLQRFGKAVKRDLATLCGLMDESSNRGDNDDPLLENVWRE</sequence>
<gene>
    <name evidence="2" type="ORF">K505DRAFT_137674</name>
</gene>
<organism evidence="2 3">
    <name type="scientific">Melanomma pulvis-pyrius CBS 109.77</name>
    <dbReference type="NCBI Taxonomy" id="1314802"/>
    <lineage>
        <taxon>Eukaryota</taxon>
        <taxon>Fungi</taxon>
        <taxon>Dikarya</taxon>
        <taxon>Ascomycota</taxon>
        <taxon>Pezizomycotina</taxon>
        <taxon>Dothideomycetes</taxon>
        <taxon>Pleosporomycetidae</taxon>
        <taxon>Pleosporales</taxon>
        <taxon>Melanommataceae</taxon>
        <taxon>Melanomma</taxon>
    </lineage>
</organism>
<evidence type="ECO:0000313" key="2">
    <source>
        <dbReference type="EMBL" id="KAF2786842.1"/>
    </source>
</evidence>
<accession>A0A6A6WRW7</accession>
<keyword evidence="3" id="KW-1185">Reference proteome</keyword>
<dbReference type="Proteomes" id="UP000799757">
    <property type="component" value="Unassembled WGS sequence"/>
</dbReference>
<dbReference type="AlphaFoldDB" id="A0A6A6WRW7"/>
<evidence type="ECO:0000256" key="1">
    <source>
        <dbReference type="SAM" id="MobiDB-lite"/>
    </source>
</evidence>
<protein>
    <submittedName>
        <fullName evidence="2">Uncharacterized protein</fullName>
    </submittedName>
</protein>